<dbReference type="STRING" id="525146.Ddes_0716"/>
<organism evidence="2">
    <name type="scientific">Desulfovibrio desulfuricans (strain ATCC 27774 / DSM 6949 / MB)</name>
    <dbReference type="NCBI Taxonomy" id="525146"/>
    <lineage>
        <taxon>Bacteria</taxon>
        <taxon>Pseudomonadati</taxon>
        <taxon>Thermodesulfobacteriota</taxon>
        <taxon>Desulfovibrionia</taxon>
        <taxon>Desulfovibrionales</taxon>
        <taxon>Desulfovibrionaceae</taxon>
        <taxon>Desulfovibrio</taxon>
    </lineage>
</organism>
<dbReference type="Pfam" id="PF25181">
    <property type="entry name" value="Phage_Bbp19"/>
    <property type="match status" value="1"/>
</dbReference>
<dbReference type="eggNOG" id="ENOG50318Y3">
    <property type="taxonomic scope" value="Bacteria"/>
</dbReference>
<feature type="domain" description="Bbp19-like phage" evidence="1">
    <location>
        <begin position="35"/>
        <end position="94"/>
    </location>
</feature>
<reference evidence="2" key="1">
    <citation type="submission" date="2009-01" db="EMBL/GenBank/DDBJ databases">
        <title>Complete sequence of Desulfovibrio desulfuricans subsp. desulfuricans str. ATCC 27774.</title>
        <authorList>
            <consortium name="US DOE Joint Genome Institute"/>
            <person name="Lucas S."/>
            <person name="Copeland A."/>
            <person name="Lapidus A."/>
            <person name="Glavina del Rio T."/>
            <person name="Tice H."/>
            <person name="Bruce D."/>
            <person name="Goodwin L."/>
            <person name="Pitluck S."/>
            <person name="Sims D."/>
            <person name="Lu M."/>
            <person name="Kiss H."/>
            <person name="Meineke L."/>
            <person name="Brettin T."/>
            <person name="Detter J.C."/>
            <person name="Han C."/>
            <person name="Larimer F."/>
            <person name="Land M."/>
            <person name="Hauser L."/>
            <person name="Kyrpides N."/>
            <person name="Ovchinnikova G."/>
            <person name="Hazen T.C."/>
        </authorList>
    </citation>
    <scope>NUCLEOTIDE SEQUENCE [LARGE SCALE GENOMIC DNA]</scope>
    <source>
        <strain evidence="2">ATCC 27774</strain>
    </source>
</reference>
<proteinExistence type="predicted"/>
<dbReference type="AlphaFoldDB" id="B8IYP7"/>
<dbReference type="HOGENOM" id="CLU_2117045_0_0_7"/>
<dbReference type="KEGG" id="dds:Ddes_0716"/>
<evidence type="ECO:0000313" key="2">
    <source>
        <dbReference type="EMBL" id="ACL48624.1"/>
    </source>
</evidence>
<accession>B8IYP7</accession>
<protein>
    <recommendedName>
        <fullName evidence="1">Bbp19-like phage domain-containing protein</fullName>
    </recommendedName>
</protein>
<evidence type="ECO:0000259" key="1">
    <source>
        <dbReference type="Pfam" id="PF25181"/>
    </source>
</evidence>
<name>B8IYP7_DESDA</name>
<dbReference type="InterPro" id="IPR057447">
    <property type="entry name" value="Bbp19-like_phage"/>
</dbReference>
<dbReference type="EMBL" id="CP001358">
    <property type="protein sequence ID" value="ACL48624.1"/>
    <property type="molecule type" value="Genomic_DNA"/>
</dbReference>
<sequence>MDIFAPYEQAQARSNTAQQRAGEAQAHLHAVINGLMAQKQGRFFLRWLMHNCQCFSAQNLAMQDGTQTSAHDTARLCFAEGRRYVGMTLLRLVQCADPQNLPQLFQIREDEDAF</sequence>
<gene>
    <name evidence="2" type="ordered locus">Ddes_0716</name>
</gene>